<keyword evidence="4" id="KW-1185">Reference proteome</keyword>
<dbReference type="AlphaFoldDB" id="A0A7K1KMJ7"/>
<dbReference type="InterPro" id="IPR009061">
    <property type="entry name" value="DNA-bd_dom_put_sf"/>
</dbReference>
<reference evidence="3 4" key="1">
    <citation type="submission" date="2019-11" db="EMBL/GenBank/DDBJ databases">
        <title>Pseudodesulfovibrio alkaliphilus, sp. nov., an alkaliphilic sulfate-reducing bacteria from mud volcano of Taman peninsula, Russia.</title>
        <authorList>
            <person name="Frolova A."/>
            <person name="Merkel A.Y."/>
            <person name="Slobodkin A.I."/>
        </authorList>
    </citation>
    <scope>NUCLEOTIDE SEQUENCE [LARGE SCALE GENOMIC DNA]</scope>
    <source>
        <strain evidence="3 4">F-1</strain>
    </source>
</reference>
<accession>A0A7K1KMJ7</accession>
<dbReference type="Pfam" id="PF13411">
    <property type="entry name" value="MerR_1"/>
    <property type="match status" value="1"/>
</dbReference>
<keyword evidence="1" id="KW-0175">Coiled coil</keyword>
<organism evidence="3 4">
    <name type="scientific">Pseudodesulfovibrio alkaliphilus</name>
    <dbReference type="NCBI Taxonomy" id="2661613"/>
    <lineage>
        <taxon>Bacteria</taxon>
        <taxon>Pseudomonadati</taxon>
        <taxon>Thermodesulfobacteriota</taxon>
        <taxon>Desulfovibrionia</taxon>
        <taxon>Desulfovibrionales</taxon>
        <taxon>Desulfovibrionaceae</taxon>
    </lineage>
</organism>
<evidence type="ECO:0000313" key="3">
    <source>
        <dbReference type="EMBL" id="MUM77308.1"/>
    </source>
</evidence>
<dbReference type="Gene3D" id="1.10.1660.10">
    <property type="match status" value="1"/>
</dbReference>
<proteinExistence type="predicted"/>
<name>A0A7K1KMJ7_9BACT</name>
<evidence type="ECO:0000313" key="4">
    <source>
        <dbReference type="Proteomes" id="UP000461162"/>
    </source>
</evidence>
<dbReference type="GO" id="GO:0003677">
    <property type="term" value="F:DNA binding"/>
    <property type="evidence" value="ECO:0007669"/>
    <property type="project" value="InterPro"/>
</dbReference>
<comment type="caution">
    <text evidence="3">The sequence shown here is derived from an EMBL/GenBank/DDBJ whole genome shotgun (WGS) entry which is preliminary data.</text>
</comment>
<gene>
    <name evidence="3" type="ORF">GKC30_06660</name>
</gene>
<feature type="coiled-coil region" evidence="1">
    <location>
        <begin position="147"/>
        <end position="195"/>
    </location>
</feature>
<sequence>MSGKKVLSVAEIARELELPESTVHYWKNRFAQHLPSVGRGRQKRFRPEAVEVFGTISRLLKEGHTARDVMDQLSHDYPLHADAMPQGVSLPPAMAASAMESAMEPAMKMAAAIGLEIARSVGEGVRSVLAGSDCGNGADVAEVRQGLEDAARRITAQMEETHQLKAENELLREKLKIMEAEMVRLRKDRREMEKYLLDKIRSVTT</sequence>
<evidence type="ECO:0000256" key="1">
    <source>
        <dbReference type="SAM" id="Coils"/>
    </source>
</evidence>
<dbReference type="RefSeq" id="WP_155933314.1">
    <property type="nucleotide sequence ID" value="NZ_WODC01000003.1"/>
</dbReference>
<dbReference type="Proteomes" id="UP000461162">
    <property type="component" value="Unassembled WGS sequence"/>
</dbReference>
<dbReference type="GO" id="GO:0006355">
    <property type="term" value="P:regulation of DNA-templated transcription"/>
    <property type="evidence" value="ECO:0007669"/>
    <property type="project" value="InterPro"/>
</dbReference>
<dbReference type="SUPFAM" id="SSF46955">
    <property type="entry name" value="Putative DNA-binding domain"/>
    <property type="match status" value="1"/>
</dbReference>
<dbReference type="InterPro" id="IPR000551">
    <property type="entry name" value="MerR-type_HTH_dom"/>
</dbReference>
<protein>
    <submittedName>
        <fullName evidence="3">MerR family transcriptional regulator</fullName>
    </submittedName>
</protein>
<dbReference type="EMBL" id="WODC01000003">
    <property type="protein sequence ID" value="MUM77308.1"/>
    <property type="molecule type" value="Genomic_DNA"/>
</dbReference>
<evidence type="ECO:0000259" key="2">
    <source>
        <dbReference type="Pfam" id="PF13411"/>
    </source>
</evidence>
<feature type="domain" description="HTH merR-type" evidence="2">
    <location>
        <begin position="8"/>
        <end position="70"/>
    </location>
</feature>